<comment type="caution">
    <text evidence="2">The sequence shown here is derived from an EMBL/GenBank/DDBJ whole genome shotgun (WGS) entry which is preliminary data.</text>
</comment>
<evidence type="ECO:0000313" key="2">
    <source>
        <dbReference type="EMBL" id="KAJ8972822.1"/>
    </source>
</evidence>
<sequence>KGDTVEGKGHSHAITMKLMEKLLNEGRILICDNFYTSLPLAQELLSKKTFVCGTLRSNRKGIPKEITSKRLKRGDIIALENNEGAKICKWVDKRPVMMLTTCKNHLCKIIETDTPPIITKTPGRINTLGTYECQARQVRKRCRECYRKISEKEGKKEADRNAKKVKTFCHDCKDKPTLCLECFNVIHSKQK</sequence>
<name>A0AAV8ZYM4_9CUCU</name>
<dbReference type="Pfam" id="PF13843">
    <property type="entry name" value="DDE_Tnp_1_7"/>
    <property type="match status" value="1"/>
</dbReference>
<evidence type="ECO:0000259" key="1">
    <source>
        <dbReference type="Pfam" id="PF13843"/>
    </source>
</evidence>
<organism evidence="2 3">
    <name type="scientific">Rhamnusium bicolor</name>
    <dbReference type="NCBI Taxonomy" id="1586634"/>
    <lineage>
        <taxon>Eukaryota</taxon>
        <taxon>Metazoa</taxon>
        <taxon>Ecdysozoa</taxon>
        <taxon>Arthropoda</taxon>
        <taxon>Hexapoda</taxon>
        <taxon>Insecta</taxon>
        <taxon>Pterygota</taxon>
        <taxon>Neoptera</taxon>
        <taxon>Endopterygota</taxon>
        <taxon>Coleoptera</taxon>
        <taxon>Polyphaga</taxon>
        <taxon>Cucujiformia</taxon>
        <taxon>Chrysomeloidea</taxon>
        <taxon>Cerambycidae</taxon>
        <taxon>Lepturinae</taxon>
        <taxon>Rhagiini</taxon>
        <taxon>Rhamnusium</taxon>
    </lineage>
</organism>
<protein>
    <recommendedName>
        <fullName evidence="1">PiggyBac transposable element-derived protein domain-containing protein</fullName>
    </recommendedName>
</protein>
<dbReference type="EMBL" id="JANEYF010000006">
    <property type="protein sequence ID" value="KAJ8972822.1"/>
    <property type="molecule type" value="Genomic_DNA"/>
</dbReference>
<dbReference type="InterPro" id="IPR029526">
    <property type="entry name" value="PGBD"/>
</dbReference>
<dbReference type="PANTHER" id="PTHR46599:SF3">
    <property type="entry name" value="PIGGYBAC TRANSPOSABLE ELEMENT-DERIVED PROTEIN 4"/>
    <property type="match status" value="1"/>
</dbReference>
<dbReference type="Proteomes" id="UP001162156">
    <property type="component" value="Unassembled WGS sequence"/>
</dbReference>
<feature type="non-terminal residue" evidence="2">
    <location>
        <position position="1"/>
    </location>
</feature>
<keyword evidence="3" id="KW-1185">Reference proteome</keyword>
<dbReference type="AlphaFoldDB" id="A0AAV8ZYM4"/>
<accession>A0AAV8ZYM4</accession>
<reference evidence="2" key="1">
    <citation type="journal article" date="2023" name="Insect Mol. Biol.">
        <title>Genome sequencing provides insights into the evolution of gene families encoding plant cell wall-degrading enzymes in longhorned beetles.</title>
        <authorList>
            <person name="Shin N.R."/>
            <person name="Okamura Y."/>
            <person name="Kirsch R."/>
            <person name="Pauchet Y."/>
        </authorList>
    </citation>
    <scope>NUCLEOTIDE SEQUENCE</scope>
    <source>
        <strain evidence="2">RBIC_L_NR</strain>
    </source>
</reference>
<feature type="domain" description="PiggyBac transposable element-derived protein" evidence="1">
    <location>
        <begin position="9"/>
        <end position="151"/>
    </location>
</feature>
<gene>
    <name evidence="2" type="ORF">NQ314_000019</name>
</gene>
<evidence type="ECO:0000313" key="3">
    <source>
        <dbReference type="Proteomes" id="UP001162156"/>
    </source>
</evidence>
<dbReference type="PANTHER" id="PTHR46599">
    <property type="entry name" value="PIGGYBAC TRANSPOSABLE ELEMENT-DERIVED PROTEIN 4"/>
    <property type="match status" value="1"/>
</dbReference>
<proteinExistence type="predicted"/>